<reference evidence="1 2" key="1">
    <citation type="submission" date="2019-05" db="EMBL/GenBank/DDBJ databases">
        <title>Another draft genome of Portunus trituberculatus and its Hox gene families provides insights of decapod evolution.</title>
        <authorList>
            <person name="Jeong J.-H."/>
            <person name="Song I."/>
            <person name="Kim S."/>
            <person name="Choi T."/>
            <person name="Kim D."/>
            <person name="Ryu S."/>
            <person name="Kim W."/>
        </authorList>
    </citation>
    <scope>NUCLEOTIDE SEQUENCE [LARGE SCALE GENOMIC DNA]</scope>
    <source>
        <tissue evidence="1">Muscle</tissue>
    </source>
</reference>
<organism evidence="1 2">
    <name type="scientific">Portunus trituberculatus</name>
    <name type="common">Swimming crab</name>
    <name type="synonym">Neptunus trituberculatus</name>
    <dbReference type="NCBI Taxonomy" id="210409"/>
    <lineage>
        <taxon>Eukaryota</taxon>
        <taxon>Metazoa</taxon>
        <taxon>Ecdysozoa</taxon>
        <taxon>Arthropoda</taxon>
        <taxon>Crustacea</taxon>
        <taxon>Multicrustacea</taxon>
        <taxon>Malacostraca</taxon>
        <taxon>Eumalacostraca</taxon>
        <taxon>Eucarida</taxon>
        <taxon>Decapoda</taxon>
        <taxon>Pleocyemata</taxon>
        <taxon>Brachyura</taxon>
        <taxon>Eubrachyura</taxon>
        <taxon>Portunoidea</taxon>
        <taxon>Portunidae</taxon>
        <taxon>Portuninae</taxon>
        <taxon>Portunus</taxon>
    </lineage>
</organism>
<accession>A0A5B7HIW1</accession>
<protein>
    <submittedName>
        <fullName evidence="1">Uncharacterized protein</fullName>
    </submittedName>
</protein>
<comment type="caution">
    <text evidence="1">The sequence shown here is derived from an EMBL/GenBank/DDBJ whole genome shotgun (WGS) entry which is preliminary data.</text>
</comment>
<dbReference type="AlphaFoldDB" id="A0A5B7HIW1"/>
<evidence type="ECO:0000313" key="2">
    <source>
        <dbReference type="Proteomes" id="UP000324222"/>
    </source>
</evidence>
<dbReference type="EMBL" id="VSRR010035378">
    <property type="protein sequence ID" value="MPC72771.1"/>
    <property type="molecule type" value="Genomic_DNA"/>
</dbReference>
<evidence type="ECO:0000313" key="1">
    <source>
        <dbReference type="EMBL" id="MPC72771.1"/>
    </source>
</evidence>
<dbReference type="Proteomes" id="UP000324222">
    <property type="component" value="Unassembled WGS sequence"/>
</dbReference>
<proteinExistence type="predicted"/>
<gene>
    <name evidence="1" type="ORF">E2C01_067084</name>
</gene>
<sequence length="70" mass="7385">MVKCGSPQPETNASSPVLFVKERTALFPHLFGLTSSRSSMNDVVAPGGLGLPFTHSPSSSAQHKAMHYAS</sequence>
<keyword evidence="2" id="KW-1185">Reference proteome</keyword>
<name>A0A5B7HIW1_PORTR</name>